<name>A0A8J5VZ10_ZIZPA</name>
<reference evidence="1" key="1">
    <citation type="journal article" date="2021" name="bioRxiv">
        <title>Whole Genome Assembly and Annotation of Northern Wild Rice, Zizania palustris L., Supports a Whole Genome Duplication in the Zizania Genus.</title>
        <authorList>
            <person name="Haas M."/>
            <person name="Kono T."/>
            <person name="Macchietto M."/>
            <person name="Millas R."/>
            <person name="McGilp L."/>
            <person name="Shao M."/>
            <person name="Duquette J."/>
            <person name="Hirsch C.N."/>
            <person name="Kimball J."/>
        </authorList>
    </citation>
    <scope>NUCLEOTIDE SEQUENCE</scope>
    <source>
        <tissue evidence="1">Fresh leaf tissue</tissue>
    </source>
</reference>
<dbReference type="OrthoDB" id="688938at2759"/>
<accession>A0A8J5VZ10</accession>
<dbReference type="Proteomes" id="UP000729402">
    <property type="component" value="Unassembled WGS sequence"/>
</dbReference>
<evidence type="ECO:0000313" key="2">
    <source>
        <dbReference type="Proteomes" id="UP000729402"/>
    </source>
</evidence>
<sequence>MTRPVTPVIAAMFATECNNAVRNHIPVHKHWSEYKKKPVLFDLFLARIRAQFDVNTDDTIVKKACMEMMKIVVRQQRYRLKERYFDPFALHLVMKTSPLKCMSNE</sequence>
<comment type="caution">
    <text evidence="1">The sequence shown here is derived from an EMBL/GenBank/DDBJ whole genome shotgun (WGS) entry which is preliminary data.</text>
</comment>
<keyword evidence="2" id="KW-1185">Reference proteome</keyword>
<reference evidence="1" key="2">
    <citation type="submission" date="2021-02" db="EMBL/GenBank/DDBJ databases">
        <authorList>
            <person name="Kimball J.A."/>
            <person name="Haas M.W."/>
            <person name="Macchietto M."/>
            <person name="Kono T."/>
            <person name="Duquette J."/>
            <person name="Shao M."/>
        </authorList>
    </citation>
    <scope>NUCLEOTIDE SEQUENCE</scope>
    <source>
        <tissue evidence="1">Fresh leaf tissue</tissue>
    </source>
</reference>
<dbReference type="PANTHER" id="PTHR33063:SF13">
    <property type="entry name" value="OS02G0583500 PROTEIN"/>
    <property type="match status" value="1"/>
</dbReference>
<dbReference type="EMBL" id="JAAALK010000285">
    <property type="protein sequence ID" value="KAG8065344.1"/>
    <property type="molecule type" value="Genomic_DNA"/>
</dbReference>
<evidence type="ECO:0000313" key="1">
    <source>
        <dbReference type="EMBL" id="KAG8065344.1"/>
    </source>
</evidence>
<organism evidence="1 2">
    <name type="scientific">Zizania palustris</name>
    <name type="common">Northern wild rice</name>
    <dbReference type="NCBI Taxonomy" id="103762"/>
    <lineage>
        <taxon>Eukaryota</taxon>
        <taxon>Viridiplantae</taxon>
        <taxon>Streptophyta</taxon>
        <taxon>Embryophyta</taxon>
        <taxon>Tracheophyta</taxon>
        <taxon>Spermatophyta</taxon>
        <taxon>Magnoliopsida</taxon>
        <taxon>Liliopsida</taxon>
        <taxon>Poales</taxon>
        <taxon>Poaceae</taxon>
        <taxon>BOP clade</taxon>
        <taxon>Oryzoideae</taxon>
        <taxon>Oryzeae</taxon>
        <taxon>Zizaniinae</taxon>
        <taxon>Zizania</taxon>
    </lineage>
</organism>
<dbReference type="AlphaFoldDB" id="A0A8J5VZ10"/>
<dbReference type="PANTHER" id="PTHR33063">
    <property type="entry name" value="OS02G0583500 PROTEIN"/>
    <property type="match status" value="1"/>
</dbReference>
<proteinExistence type="predicted"/>
<protein>
    <submittedName>
        <fullName evidence="1">Uncharacterized protein</fullName>
    </submittedName>
</protein>
<gene>
    <name evidence="1" type="ORF">GUJ93_ZPchr0004g39684</name>
</gene>